<proteinExistence type="predicted"/>
<keyword evidence="2" id="KW-1185">Reference proteome</keyword>
<gene>
    <name evidence="1" type="ORF">CCZ37_15995</name>
</gene>
<sequence>MKYEEDKALNEFEQAHRWLWDKASSTKNHFDARGYDYDYLKRIYESALKMDFIDEKSADFVAFNVIENYAYEYGDYYGEKEDLMYQSFTNTTSFHNLFISMCKDLQIDLINPTETCKFSATLYFSGLGLNKVLQERKL</sequence>
<dbReference type="RefSeq" id="WP_094501504.1">
    <property type="nucleotide sequence ID" value="NZ_CAWNHI010000002.1"/>
</dbReference>
<protein>
    <submittedName>
        <fullName evidence="1">Uncharacterized protein</fullName>
    </submittedName>
</protein>
<evidence type="ECO:0000313" key="1">
    <source>
        <dbReference type="EMBL" id="ASU24055.1"/>
    </source>
</evidence>
<name>A0A223N2L2_9VIBR</name>
<dbReference type="KEGG" id="vqi:CCZ37_15995"/>
<dbReference type="AlphaFoldDB" id="A0A223N2L2"/>
<dbReference type="Proteomes" id="UP000215148">
    <property type="component" value="Chromosome 2"/>
</dbReference>
<reference evidence="1 2" key="1">
    <citation type="submission" date="2017-08" db="EMBL/GenBank/DDBJ databases">
        <title>The Vibrio qinghaiensis sp.-Q67 is a luminous bacteria isolated firstly from Qinghai lake, Qinghai province, China, which has been proved to be very sensitive to detect environmental and food pollutants. Therefore, complete genome analysis of V. qinghaiensis sp.-Q67 highlights the potential application of this strain on detection of hazards in the contaminated environments.</title>
        <authorList>
            <person name="Gong L."/>
        </authorList>
    </citation>
    <scope>NUCLEOTIDE SEQUENCE [LARGE SCALE GENOMIC DNA]</scope>
    <source>
        <strain evidence="1 2">Q67</strain>
    </source>
</reference>
<accession>A0A223N2L2</accession>
<dbReference type="EMBL" id="CP022742">
    <property type="protein sequence ID" value="ASU24055.1"/>
    <property type="molecule type" value="Genomic_DNA"/>
</dbReference>
<organism evidence="1 2">
    <name type="scientific">Vibrio qinghaiensis</name>
    <dbReference type="NCBI Taxonomy" id="2025808"/>
    <lineage>
        <taxon>Bacteria</taxon>
        <taxon>Pseudomonadati</taxon>
        <taxon>Pseudomonadota</taxon>
        <taxon>Gammaproteobacteria</taxon>
        <taxon>Vibrionales</taxon>
        <taxon>Vibrionaceae</taxon>
        <taxon>Vibrio</taxon>
    </lineage>
</organism>
<evidence type="ECO:0000313" key="2">
    <source>
        <dbReference type="Proteomes" id="UP000215148"/>
    </source>
</evidence>